<organism evidence="1">
    <name type="scientific">Anguilla anguilla</name>
    <name type="common">European freshwater eel</name>
    <name type="synonym">Muraena anguilla</name>
    <dbReference type="NCBI Taxonomy" id="7936"/>
    <lineage>
        <taxon>Eukaryota</taxon>
        <taxon>Metazoa</taxon>
        <taxon>Chordata</taxon>
        <taxon>Craniata</taxon>
        <taxon>Vertebrata</taxon>
        <taxon>Euteleostomi</taxon>
        <taxon>Actinopterygii</taxon>
        <taxon>Neopterygii</taxon>
        <taxon>Teleostei</taxon>
        <taxon>Anguilliformes</taxon>
        <taxon>Anguillidae</taxon>
        <taxon>Anguilla</taxon>
    </lineage>
</organism>
<dbReference type="EMBL" id="GBXM01105087">
    <property type="protein sequence ID" value="JAH03490.1"/>
    <property type="molecule type" value="Transcribed_RNA"/>
</dbReference>
<evidence type="ECO:0000313" key="1">
    <source>
        <dbReference type="EMBL" id="JAH03490.1"/>
    </source>
</evidence>
<protein>
    <submittedName>
        <fullName evidence="1">Uncharacterized protein</fullName>
    </submittedName>
</protein>
<dbReference type="AlphaFoldDB" id="A0A0E9PHD8"/>
<proteinExistence type="predicted"/>
<reference evidence="1" key="2">
    <citation type="journal article" date="2015" name="Fish Shellfish Immunol.">
        <title>Early steps in the European eel (Anguilla anguilla)-Vibrio vulnificus interaction in the gills: Role of the RtxA13 toxin.</title>
        <authorList>
            <person name="Callol A."/>
            <person name="Pajuelo D."/>
            <person name="Ebbesson L."/>
            <person name="Teles M."/>
            <person name="MacKenzie S."/>
            <person name="Amaro C."/>
        </authorList>
    </citation>
    <scope>NUCLEOTIDE SEQUENCE</scope>
</reference>
<name>A0A0E9PHD8_ANGAN</name>
<accession>A0A0E9PHD8</accession>
<sequence>MCIVIHKKRQESQMFFTIHKQISFNVCLLNCRKHDFIYIK</sequence>
<reference evidence="1" key="1">
    <citation type="submission" date="2014-11" db="EMBL/GenBank/DDBJ databases">
        <authorList>
            <person name="Amaro Gonzalez C."/>
        </authorList>
    </citation>
    <scope>NUCLEOTIDE SEQUENCE</scope>
</reference>